<feature type="region of interest" description="Disordered" evidence="12">
    <location>
        <begin position="1"/>
        <end position="24"/>
    </location>
</feature>
<dbReference type="EMBL" id="CAJPEV010001300">
    <property type="protein sequence ID" value="CAG0891915.1"/>
    <property type="molecule type" value="Genomic_DNA"/>
</dbReference>
<evidence type="ECO:0000313" key="13">
    <source>
        <dbReference type="EMBL" id="CAD7246994.1"/>
    </source>
</evidence>
<evidence type="ECO:0000256" key="10">
    <source>
        <dbReference type="ARBA" id="ARBA00023212"/>
    </source>
</evidence>
<evidence type="ECO:0000256" key="12">
    <source>
        <dbReference type="SAM" id="MobiDB-lite"/>
    </source>
</evidence>
<feature type="compositionally biased region" description="Polar residues" evidence="12">
    <location>
        <begin position="610"/>
        <end position="619"/>
    </location>
</feature>
<accession>A0A7R9A7I2</accession>
<name>A0A7R9A7I2_9CRUS</name>
<dbReference type="InterPro" id="IPR036322">
    <property type="entry name" value="WD40_repeat_dom_sf"/>
</dbReference>
<dbReference type="PANTHER" id="PTHR12442:SF7">
    <property type="entry name" value="DYNEIN AXONEMAL INTERMEDIATE CHAIN 2"/>
    <property type="match status" value="1"/>
</dbReference>
<evidence type="ECO:0000256" key="6">
    <source>
        <dbReference type="ARBA" id="ARBA00022737"/>
    </source>
</evidence>
<dbReference type="Gene3D" id="2.130.10.10">
    <property type="entry name" value="YVTN repeat-like/Quinoprotein amine dehydrogenase"/>
    <property type="match status" value="2"/>
</dbReference>
<dbReference type="GO" id="GO:0036157">
    <property type="term" value="C:outer dynein arm"/>
    <property type="evidence" value="ECO:0007669"/>
    <property type="project" value="TreeGrafter"/>
</dbReference>
<organism evidence="13">
    <name type="scientific">Darwinula stevensoni</name>
    <dbReference type="NCBI Taxonomy" id="69355"/>
    <lineage>
        <taxon>Eukaryota</taxon>
        <taxon>Metazoa</taxon>
        <taxon>Ecdysozoa</taxon>
        <taxon>Arthropoda</taxon>
        <taxon>Crustacea</taxon>
        <taxon>Oligostraca</taxon>
        <taxon>Ostracoda</taxon>
        <taxon>Podocopa</taxon>
        <taxon>Podocopida</taxon>
        <taxon>Darwinulocopina</taxon>
        <taxon>Darwinuloidea</taxon>
        <taxon>Darwinulidae</taxon>
        <taxon>Darwinula</taxon>
    </lineage>
</organism>
<evidence type="ECO:0000313" key="14">
    <source>
        <dbReference type="Proteomes" id="UP000677054"/>
    </source>
</evidence>
<keyword evidence="5" id="KW-0493">Microtubule</keyword>
<evidence type="ECO:0000256" key="9">
    <source>
        <dbReference type="ARBA" id="ARBA00023175"/>
    </source>
</evidence>
<evidence type="ECO:0000256" key="1">
    <source>
        <dbReference type="ARBA" id="ARBA00004430"/>
    </source>
</evidence>
<dbReference type="InterPro" id="IPR001680">
    <property type="entry name" value="WD40_rpt"/>
</dbReference>
<dbReference type="EMBL" id="LR900817">
    <property type="protein sequence ID" value="CAD7246994.1"/>
    <property type="molecule type" value="Genomic_DNA"/>
</dbReference>
<evidence type="ECO:0000256" key="4">
    <source>
        <dbReference type="ARBA" id="ARBA00022574"/>
    </source>
</evidence>
<dbReference type="GO" id="GO:0005874">
    <property type="term" value="C:microtubule"/>
    <property type="evidence" value="ECO:0007669"/>
    <property type="project" value="UniProtKB-KW"/>
</dbReference>
<keyword evidence="9" id="KW-0505">Motor protein</keyword>
<keyword evidence="4" id="KW-0853">WD repeat</keyword>
<gene>
    <name evidence="13" type="ORF">DSTB1V02_LOCUS6836</name>
</gene>
<dbReference type="SMART" id="SM00320">
    <property type="entry name" value="WD40"/>
    <property type="match status" value="3"/>
</dbReference>
<keyword evidence="7" id="KW-0243">Dynein</keyword>
<keyword evidence="3" id="KW-0963">Cytoplasm</keyword>
<dbReference type="AlphaFoldDB" id="A0A7R9A7I2"/>
<evidence type="ECO:0000256" key="2">
    <source>
        <dbReference type="ARBA" id="ARBA00011059"/>
    </source>
</evidence>
<dbReference type="OrthoDB" id="366230at2759"/>
<keyword evidence="14" id="KW-1185">Reference proteome</keyword>
<evidence type="ECO:0000256" key="3">
    <source>
        <dbReference type="ARBA" id="ARBA00022490"/>
    </source>
</evidence>
<dbReference type="InterPro" id="IPR015943">
    <property type="entry name" value="WD40/YVTN_repeat-like_dom_sf"/>
</dbReference>
<evidence type="ECO:0000256" key="7">
    <source>
        <dbReference type="ARBA" id="ARBA00023017"/>
    </source>
</evidence>
<evidence type="ECO:0000256" key="11">
    <source>
        <dbReference type="ARBA" id="ARBA00023273"/>
    </source>
</evidence>
<keyword evidence="8" id="KW-0969">Cilium</keyword>
<dbReference type="GO" id="GO:0045503">
    <property type="term" value="F:dynein light chain binding"/>
    <property type="evidence" value="ECO:0007669"/>
    <property type="project" value="TreeGrafter"/>
</dbReference>
<proteinExistence type="inferred from homology"/>
<evidence type="ECO:0000256" key="8">
    <source>
        <dbReference type="ARBA" id="ARBA00023069"/>
    </source>
</evidence>
<comment type="similarity">
    <text evidence="2">Belongs to the dynein intermediate chain family.</text>
</comment>
<dbReference type="GO" id="GO:0003341">
    <property type="term" value="P:cilium movement"/>
    <property type="evidence" value="ECO:0007669"/>
    <property type="project" value="TreeGrafter"/>
</dbReference>
<dbReference type="GO" id="GO:0045504">
    <property type="term" value="F:dynein heavy chain binding"/>
    <property type="evidence" value="ECO:0007669"/>
    <property type="project" value="TreeGrafter"/>
</dbReference>
<dbReference type="PANTHER" id="PTHR12442">
    <property type="entry name" value="DYNEIN INTERMEDIATE CHAIN"/>
    <property type="match status" value="1"/>
</dbReference>
<comment type="subcellular location">
    <subcellularLocation>
        <location evidence="1">Cytoplasm</location>
        <location evidence="1">Cytoskeleton</location>
        <location evidence="1">Cilium axoneme</location>
    </subcellularLocation>
</comment>
<feature type="region of interest" description="Disordered" evidence="12">
    <location>
        <begin position="595"/>
        <end position="619"/>
    </location>
</feature>
<keyword evidence="6" id="KW-0677">Repeat</keyword>
<dbReference type="GO" id="GO:0036158">
    <property type="term" value="P:outer dynein arm assembly"/>
    <property type="evidence" value="ECO:0007669"/>
    <property type="project" value="TreeGrafter"/>
</dbReference>
<protein>
    <submittedName>
        <fullName evidence="13">Uncharacterized protein</fullName>
    </submittedName>
</protein>
<evidence type="ECO:0000256" key="5">
    <source>
        <dbReference type="ARBA" id="ARBA00022701"/>
    </source>
</evidence>
<reference evidence="13" key="1">
    <citation type="submission" date="2020-11" db="EMBL/GenBank/DDBJ databases">
        <authorList>
            <person name="Tran Van P."/>
        </authorList>
    </citation>
    <scope>NUCLEOTIDE SEQUENCE</scope>
</reference>
<dbReference type="Proteomes" id="UP000677054">
    <property type="component" value="Unassembled WGS sequence"/>
</dbReference>
<keyword evidence="11" id="KW-0966">Cell projection</keyword>
<sequence length="619" mass="69222">MAHEKARTTSFAFPSLQGQGQGMGGIRREFKDTPAVLGVALPSDPLLAGNFISKDPMDVGVQCGPLTSLHTMNTDRAELVNGGMNHTEGGWPKDINPNELDHTARFRKKIEKDETFLRAIKDLGHSTIHCIRQNNAVDIYEEYFLDLETEGMPSAWVVNVFRDPTAAVAATGKRTVCKISWSPDRSHKLAAAYASIQFQGNTPELPMNSFIWDVENPIQPDLRLEPKSHLVSLEYNPRDGNLLLGGQFKGQLGVWDVRRGSAAVEMTPMDRSHKDPVYSALWIHSKSSVECFSASTDGQVLWWDIRRLSEPLESLILDLRKGGVMEMEKALGASCLEYEPTMPTRFMVGTEQGKVIMCNRKAKNASEKLVGSYQAHVGPVYAVQRNPVFLKHFLTIGDRGVKIWAEDVKDSPILWTRPGRAFVVDGCWSMSRPSTFYTVSHLGIMEAWDILAYHHKPILKLQVCDEGLQTMRQKDSGALVAVGSLHGHISLIRVSEALLHITKNDRSSLTSLLERETHREKLLEQRVKEQRVKERSAAGARPGTSMAMTQQDQDEERIQELVRQTEIEYMEAVQKELEKRPLKEDEALALLEALDSPTASIAVGRESPESSDSSMQLDR</sequence>
<feature type="region of interest" description="Disordered" evidence="12">
    <location>
        <begin position="532"/>
        <end position="555"/>
    </location>
</feature>
<dbReference type="SUPFAM" id="SSF50978">
    <property type="entry name" value="WD40 repeat-like"/>
    <property type="match status" value="1"/>
</dbReference>
<keyword evidence="10" id="KW-0206">Cytoskeleton</keyword>
<dbReference type="InterPro" id="IPR050687">
    <property type="entry name" value="Dynein_IC"/>
</dbReference>